<dbReference type="Gene3D" id="3.30.1180.10">
    <property type="match status" value="1"/>
</dbReference>
<dbReference type="InterPro" id="IPR043168">
    <property type="entry name" value="DegV_C"/>
</dbReference>
<dbReference type="eggNOG" id="COG1307">
    <property type="taxonomic scope" value="Bacteria"/>
</dbReference>
<dbReference type="OrthoDB" id="9781230at2"/>
<evidence type="ECO:0000256" key="1">
    <source>
        <dbReference type="ARBA" id="ARBA00023121"/>
    </source>
</evidence>
<comment type="caution">
    <text evidence="2">The sequence shown here is derived from an EMBL/GenBank/DDBJ whole genome shotgun (WGS) entry which is preliminary data.</text>
</comment>
<dbReference type="Gene3D" id="3.40.50.10170">
    <property type="match status" value="1"/>
</dbReference>
<accession>L2F7L2</accession>
<dbReference type="InterPro" id="IPR003797">
    <property type="entry name" value="DegV"/>
</dbReference>
<dbReference type="PATRIC" id="fig|1230338.3.peg.1673"/>
<dbReference type="STRING" id="1230338.MOMA_07826"/>
<keyword evidence="3" id="KW-1185">Reference proteome</keyword>
<sequence length="291" mass="32609">MKHLVLSTSSSCLTNLNLTHNVQSIPLHLNINNVEFLDGKNINPSSLTHIMQTSPNALAKTSPPTESEIMAIFQNVYTEGYQTVFVCTLSSKFSETYKIVQKCRRSFEDKMNIYIYDSLNLNLTEGAMAYEADLMLSQGKNIAEVTSRLDYIREHSAFFFTLSDLSYITRAKKLSAPASFFANLFDIKPIMEINQAGYIVATEKVRKINPTLCKMADNIKQLIKDNQAFVYLADAGFDYLTSYFANILASEYNLTNLPVIPVSSISLANHGYKGVGIGVFYGDLPKLIERL</sequence>
<keyword evidence="1" id="KW-0446">Lipid-binding</keyword>
<proteinExistence type="predicted"/>
<organism evidence="2 3">
    <name type="scientific">Moraxella macacae 0408225</name>
    <dbReference type="NCBI Taxonomy" id="1230338"/>
    <lineage>
        <taxon>Bacteria</taxon>
        <taxon>Pseudomonadati</taxon>
        <taxon>Pseudomonadota</taxon>
        <taxon>Gammaproteobacteria</taxon>
        <taxon>Moraxellales</taxon>
        <taxon>Moraxellaceae</taxon>
        <taxon>Moraxella</taxon>
    </lineage>
</organism>
<dbReference type="AlphaFoldDB" id="L2F7L2"/>
<gene>
    <name evidence="2" type="ORF">MOMA_07826</name>
</gene>
<reference evidence="2 3" key="1">
    <citation type="journal article" date="2013" name="Genome Announc.">
        <title>Genome Sequence of Moraxella macacae 0408225, a Novel Bacterial Species Isolated from a Cynomolgus Macaque with Epistaxis.</title>
        <authorList>
            <person name="Ladner J.T."/>
            <person name="Whitehouse C.A."/>
            <person name="Koroleva G.I."/>
            <person name="Palacios G.F."/>
        </authorList>
    </citation>
    <scope>NUCLEOTIDE SEQUENCE [LARGE SCALE GENOMIC DNA]</scope>
    <source>
        <strain evidence="2 3">0408225</strain>
    </source>
</reference>
<dbReference type="SUPFAM" id="SSF82549">
    <property type="entry name" value="DAK1/DegV-like"/>
    <property type="match status" value="1"/>
</dbReference>
<dbReference type="PROSITE" id="PS51482">
    <property type="entry name" value="DEGV"/>
    <property type="match status" value="1"/>
</dbReference>
<evidence type="ECO:0000313" key="3">
    <source>
        <dbReference type="Proteomes" id="UP000023795"/>
    </source>
</evidence>
<dbReference type="EMBL" id="ANIN01000002">
    <property type="protein sequence ID" value="ELA08453.1"/>
    <property type="molecule type" value="Genomic_DNA"/>
</dbReference>
<evidence type="ECO:0000313" key="2">
    <source>
        <dbReference type="EMBL" id="ELA08453.1"/>
    </source>
</evidence>
<dbReference type="PANTHER" id="PTHR33434:SF2">
    <property type="entry name" value="FATTY ACID-BINDING PROTEIN TM_1468"/>
    <property type="match status" value="1"/>
</dbReference>
<dbReference type="Proteomes" id="UP000023795">
    <property type="component" value="Unassembled WGS sequence"/>
</dbReference>
<dbReference type="Pfam" id="PF02645">
    <property type="entry name" value="DegV"/>
    <property type="match status" value="1"/>
</dbReference>
<dbReference type="PANTHER" id="PTHR33434">
    <property type="entry name" value="DEGV DOMAIN-CONTAINING PROTEIN DR_1986-RELATED"/>
    <property type="match status" value="1"/>
</dbReference>
<dbReference type="NCBIfam" id="TIGR00762">
    <property type="entry name" value="DegV"/>
    <property type="match status" value="1"/>
</dbReference>
<dbReference type="InterPro" id="IPR050270">
    <property type="entry name" value="DegV_domain_contain"/>
</dbReference>
<dbReference type="RefSeq" id="WP_009502011.1">
    <property type="nucleotide sequence ID" value="NZ_ANIN01000002.1"/>
</dbReference>
<protein>
    <submittedName>
        <fullName evidence="2">DegV family protein</fullName>
    </submittedName>
</protein>
<dbReference type="GO" id="GO:0008289">
    <property type="term" value="F:lipid binding"/>
    <property type="evidence" value="ECO:0007669"/>
    <property type="project" value="UniProtKB-KW"/>
</dbReference>
<name>L2F7L2_9GAMM</name>